<feature type="region of interest" description="Disordered" evidence="2">
    <location>
        <begin position="646"/>
        <end position="666"/>
    </location>
</feature>
<evidence type="ECO:0000313" key="4">
    <source>
        <dbReference type="EMBL" id="CAL5135391.1"/>
    </source>
</evidence>
<feature type="region of interest" description="Disordered" evidence="2">
    <location>
        <begin position="216"/>
        <end position="241"/>
    </location>
</feature>
<organism evidence="4 5">
    <name type="scientific">Calicophoron daubneyi</name>
    <name type="common">Rumen fluke</name>
    <name type="synonym">Paramphistomum daubneyi</name>
    <dbReference type="NCBI Taxonomy" id="300641"/>
    <lineage>
        <taxon>Eukaryota</taxon>
        <taxon>Metazoa</taxon>
        <taxon>Spiralia</taxon>
        <taxon>Lophotrochozoa</taxon>
        <taxon>Platyhelminthes</taxon>
        <taxon>Trematoda</taxon>
        <taxon>Digenea</taxon>
        <taxon>Plagiorchiida</taxon>
        <taxon>Pronocephalata</taxon>
        <taxon>Paramphistomoidea</taxon>
        <taxon>Paramphistomidae</taxon>
        <taxon>Calicophoron</taxon>
    </lineage>
</organism>
<dbReference type="InterPro" id="IPR039930">
    <property type="entry name" value="RALGAPB"/>
</dbReference>
<evidence type="ECO:0000259" key="3">
    <source>
        <dbReference type="PROSITE" id="PS50085"/>
    </source>
</evidence>
<feature type="domain" description="Rap-GAP" evidence="3">
    <location>
        <begin position="1457"/>
        <end position="1776"/>
    </location>
</feature>
<dbReference type="GO" id="GO:0051056">
    <property type="term" value="P:regulation of small GTPase mediated signal transduction"/>
    <property type="evidence" value="ECO:0007669"/>
    <property type="project" value="InterPro"/>
</dbReference>
<evidence type="ECO:0000313" key="5">
    <source>
        <dbReference type="Proteomes" id="UP001497525"/>
    </source>
</evidence>
<feature type="compositionally biased region" description="Polar residues" evidence="2">
    <location>
        <begin position="1594"/>
        <end position="1615"/>
    </location>
</feature>
<dbReference type="Pfam" id="PF20412">
    <property type="entry name" value="RALGAPB_N"/>
    <property type="match status" value="1"/>
</dbReference>
<dbReference type="InterPro" id="IPR000331">
    <property type="entry name" value="Rap/Ran_GAP_dom"/>
</dbReference>
<feature type="region of interest" description="Disordered" evidence="2">
    <location>
        <begin position="1592"/>
        <end position="1623"/>
    </location>
</feature>
<comment type="caution">
    <text evidence="4">The sequence shown here is derived from an EMBL/GenBank/DDBJ whole genome shotgun (WGS) entry which is preliminary data.</text>
</comment>
<feature type="region of interest" description="Disordered" evidence="2">
    <location>
        <begin position="603"/>
        <end position="623"/>
    </location>
</feature>
<reference evidence="4" key="1">
    <citation type="submission" date="2024-06" db="EMBL/GenBank/DDBJ databases">
        <authorList>
            <person name="Liu X."/>
            <person name="Lenzi L."/>
            <person name="Haldenby T S."/>
            <person name="Uol C."/>
        </authorList>
    </citation>
    <scope>NUCLEOTIDE SEQUENCE</scope>
</reference>
<dbReference type="PROSITE" id="PS50085">
    <property type="entry name" value="RAPGAP"/>
    <property type="match status" value="1"/>
</dbReference>
<dbReference type="Proteomes" id="UP001497525">
    <property type="component" value="Unassembled WGS sequence"/>
</dbReference>
<name>A0AAV2TGE9_CALDB</name>
<dbReference type="PANTHER" id="PTHR21344:SF1">
    <property type="entry name" value="RAL GTPASE-ACTIVATING PROTEIN SUBUNIT BETA"/>
    <property type="match status" value="1"/>
</dbReference>
<dbReference type="GO" id="GO:0005096">
    <property type="term" value="F:GTPase activator activity"/>
    <property type="evidence" value="ECO:0007669"/>
    <property type="project" value="UniProtKB-KW"/>
</dbReference>
<dbReference type="SUPFAM" id="SSF111347">
    <property type="entry name" value="Rap/Ran-GAP"/>
    <property type="match status" value="1"/>
</dbReference>
<dbReference type="InterPro" id="IPR035974">
    <property type="entry name" value="Rap/Ran-GAP_sf"/>
</dbReference>
<feature type="compositionally biased region" description="Polar residues" evidence="2">
    <location>
        <begin position="608"/>
        <end position="623"/>
    </location>
</feature>
<protein>
    <recommendedName>
        <fullName evidence="3">Rap-GAP domain-containing protein</fullName>
    </recommendedName>
</protein>
<dbReference type="Gene3D" id="3.40.50.11210">
    <property type="entry name" value="Rap/Ran-GAP"/>
    <property type="match status" value="1"/>
</dbReference>
<keyword evidence="1" id="KW-0343">GTPase activation</keyword>
<feature type="compositionally biased region" description="Polar residues" evidence="2">
    <location>
        <begin position="227"/>
        <end position="241"/>
    </location>
</feature>
<dbReference type="InterPro" id="IPR046859">
    <property type="entry name" value="RGPA/RALGAPB_N"/>
</dbReference>
<sequence length="1776" mass="193088">MYTDWSPDFDQICSKVLEHESFLRMFASDTATSISRGIVLSIKCDCSCSLVPASAETVMHLSELERNAPTSDLGGSSGFSSSAKESKDVTQGTASMRIAGLSVSGSVQLDTSNEVRWAMPMITYGLTMSADYWDVTKHSAHIYCSWLRNLTSVSRPSTQGMIQNSSVPMVIRREPMRYLEPILFSLAYFFFPRSPEPFHDRLRWFISSLGQSVSVSPTKSVEENSDSTENQQTTDSDYSMSSVTLNRQLDVTRQIVQAVEAVTSSPQLLPPDAWDSLLQFCLVICHAVLAMPLPVPPQLLRSPSQPHPSTNLAGLVVPGSSATQSGEASLSSSASLTISSNVDIRNTSSDPICLAENIADCVFSLLVSTWLKACTYCFPRPQMWAALRECVKVWRHQNVVVAHWSRILVAFTGQILGHIYGPDYSLSGSDPSGVSILPREMPIESVREAWFRVLYLLGNPVDMCDPHVIATPVLEEVRKTAASLRVGWASIHLPYIYHQALRALSVVVDGFLGIRPSLSVGIEASLGIPSDFYGMLGSLSTKVGLRATDVTETEVKQPVAVASMSGPQFTQRSSAIGPVMEKSSSRKLRLAGVVTSAGLLASSGGSAIRQSPEPQSAASGMAQPTLSALASGLNTAPSTFSAGFGGVSTAKSHSPHSGPSGSNSASVQAMQQTLLQMCGRSSIGFQQPRVRNLYNLATYWLGPEPNQAVCGQCPQANSLLQLVGSWLFEASVTGADKELNIAVITCKVDQFPKYLSFEAGRAEALGALCRIMIYAKRGQLAKEFLTRFYLCIYYGLETEHGRSDLALSSVLFYGIDLLRVDLPGINILLPRLFPACQFVLQNDNLRKPDFLTNVLLRRAAIHQLMAMVCIPVQFKGATIRCLVPVLKVMKDPLSLNDLKGQLGVFLRDTLEREKDEINLQMLLSASLALLEDMSVDEAVSPSDSSVTRPGDEIRRNLTASTYFNILVPCLCNLLVKEWESNSSVVQYLLEVISGVAAVRIQMPDPIIYRETVRQLCEFITNQCRRNWKDHKRQLHSIIVAAYSCLTIWLVEHAAILLNDPLCLQTVLGTIELGICGSKSKGDAQSSLAPSLKSKKLMAPSSKRVRNAAESCLATFLSLAGSFPGPTGSDTTCSCLIEDQLVKLISPEDAGQLPNVLKSLRSQFRYFWSEPGVILGLLEISQCRDILVQQGIIHDQTLFYSLPETVLIVRGPFGRHVWAVRMRHLPLEDPDSAGSPSGRTRPSRPKPWGCFLDRLLKTIKLNETIQPLTFPASIKDIPLVDADHATGSLEQVGGLPGTQSRKEIDHFKSLIASQSAHMEEISHRWLRDRMNTPCPDPSIDISPPSVRTSFQSARLLLSHLGYLSVNTFSMIGPDPTPNTAATVMKSDPILTVGASGLGDSLNLGASQGSIPPGTFPPPAMSPTGPGLPIVSSENDPSLQPCPTLFPLDGGSPDFSRLLESIDSLPTRTADTMLVFYVAAGQTEPEAILSNMKSWNQLPKEFHQFLHGIGSFVEIEKHSGWTGRLETSYHPISSELGSNGTTSKSVPHIDSPPDGSRFVVYAANSVTELACICPSDFTMAIAVDEAKSATKPFISRSLTEPNNGVTTSSAGQSTAAPLNTDGEADPTGGRVAVVWLERWIDGPITSTTDCSGWSLQHLTNQLFGCSVTIYVHQLSSKLYRIGMIRAVGKAFEAGPIQNGLVLSSRCLSSFVRQTVENIAQRRRLASDQFQPPHIKRNHRVFELGQTCRQRPTAQPVNQTAISSYCPDILVGLFTAPSG</sequence>
<accession>A0AAV2TGE9</accession>
<dbReference type="EMBL" id="CAXLJL010000267">
    <property type="protein sequence ID" value="CAL5135391.1"/>
    <property type="molecule type" value="Genomic_DNA"/>
</dbReference>
<proteinExistence type="predicted"/>
<gene>
    <name evidence="4" type="ORF">CDAUBV1_LOCUS9540</name>
</gene>
<feature type="compositionally biased region" description="Low complexity" evidence="2">
    <location>
        <begin position="655"/>
        <end position="666"/>
    </location>
</feature>
<evidence type="ECO:0000256" key="2">
    <source>
        <dbReference type="SAM" id="MobiDB-lite"/>
    </source>
</evidence>
<evidence type="ECO:0000256" key="1">
    <source>
        <dbReference type="ARBA" id="ARBA00022468"/>
    </source>
</evidence>
<dbReference type="PANTHER" id="PTHR21344">
    <property type="entry name" value="RAL GTPASE-ACTIVATING PROTEIN SUBUNIT BETA"/>
    <property type="match status" value="1"/>
</dbReference>